<dbReference type="Proteomes" id="UP000494165">
    <property type="component" value="Unassembled WGS sequence"/>
</dbReference>
<feature type="compositionally biased region" description="Basic and acidic residues" evidence="1">
    <location>
        <begin position="110"/>
        <end position="120"/>
    </location>
</feature>
<keyword evidence="2" id="KW-0732">Signal</keyword>
<feature type="chain" id="PRO_5035863377" evidence="2">
    <location>
        <begin position="24"/>
        <end position="309"/>
    </location>
</feature>
<feature type="region of interest" description="Disordered" evidence="1">
    <location>
        <begin position="110"/>
        <end position="191"/>
    </location>
</feature>
<reference evidence="3 4" key="1">
    <citation type="submission" date="2020-04" db="EMBL/GenBank/DDBJ databases">
        <authorList>
            <person name="Alioto T."/>
            <person name="Alioto T."/>
            <person name="Gomez Garrido J."/>
        </authorList>
    </citation>
    <scope>NUCLEOTIDE SEQUENCE [LARGE SCALE GENOMIC DNA]</scope>
</reference>
<dbReference type="EMBL" id="CADEPI010000098">
    <property type="protein sequence ID" value="CAB3374418.1"/>
    <property type="molecule type" value="Genomic_DNA"/>
</dbReference>
<comment type="caution">
    <text evidence="3">The sequence shown here is derived from an EMBL/GenBank/DDBJ whole genome shotgun (WGS) entry which is preliminary data.</text>
</comment>
<evidence type="ECO:0000313" key="4">
    <source>
        <dbReference type="Proteomes" id="UP000494165"/>
    </source>
</evidence>
<keyword evidence="4" id="KW-1185">Reference proteome</keyword>
<dbReference type="AlphaFoldDB" id="A0A8S1CUP9"/>
<dbReference type="OrthoDB" id="6359706at2759"/>
<feature type="signal peptide" evidence="2">
    <location>
        <begin position="1"/>
        <end position="23"/>
    </location>
</feature>
<evidence type="ECO:0000313" key="3">
    <source>
        <dbReference type="EMBL" id="CAB3374418.1"/>
    </source>
</evidence>
<name>A0A8S1CUP9_9INSE</name>
<gene>
    <name evidence="3" type="ORF">CLODIP_2_CD16321</name>
</gene>
<evidence type="ECO:0000256" key="1">
    <source>
        <dbReference type="SAM" id="MobiDB-lite"/>
    </source>
</evidence>
<organism evidence="3 4">
    <name type="scientific">Cloeon dipterum</name>
    <dbReference type="NCBI Taxonomy" id="197152"/>
    <lineage>
        <taxon>Eukaryota</taxon>
        <taxon>Metazoa</taxon>
        <taxon>Ecdysozoa</taxon>
        <taxon>Arthropoda</taxon>
        <taxon>Hexapoda</taxon>
        <taxon>Insecta</taxon>
        <taxon>Pterygota</taxon>
        <taxon>Palaeoptera</taxon>
        <taxon>Ephemeroptera</taxon>
        <taxon>Pisciforma</taxon>
        <taxon>Baetidae</taxon>
        <taxon>Cloeon</taxon>
    </lineage>
</organism>
<feature type="compositionally biased region" description="Polar residues" evidence="1">
    <location>
        <begin position="165"/>
        <end position="176"/>
    </location>
</feature>
<protein>
    <submittedName>
        <fullName evidence="3">Uncharacterized protein</fullName>
    </submittedName>
</protein>
<accession>A0A8S1CUP9</accession>
<feature type="compositionally biased region" description="Acidic residues" evidence="1">
    <location>
        <begin position="180"/>
        <end position="189"/>
    </location>
</feature>
<sequence length="309" mass="33969">MAVAPSAPVLLFLLLALLVAADAAVAADDDDLDHEHYDEDDYDDDADYPVDLPPAVPDTTTITSVAPTEGGTSPIIATSENPTVIFQATTTEGNLTDEDEKALHSLVVDGSEKEEHEGSKRAGSTQAKGAATITRAMHNKPAKGIKDRGAHSRSNNKHGVDSDEATNTIWGYTPTTPIDHEDEDEDEEEQQAKKVLTPFELVTRRPIVPTQHLVREKEEKGRLPTDLQMRLRKLDFYFTQLAVMSEDCRRRLLCQLADQPNEFQPLSFILLEETSFRGDYGGVRASLMSSTNGARLLTYMEATASGQDR</sequence>
<proteinExistence type="predicted"/>
<evidence type="ECO:0000256" key="2">
    <source>
        <dbReference type="SAM" id="SignalP"/>
    </source>
</evidence>